<accession>Q11E38</accession>
<dbReference type="PRINTS" id="PR00080">
    <property type="entry name" value="SDRFAMILY"/>
</dbReference>
<proteinExistence type="inferred from homology"/>
<dbReference type="GO" id="GO:0016616">
    <property type="term" value="F:oxidoreductase activity, acting on the CH-OH group of donors, NAD or NADP as acceptor"/>
    <property type="evidence" value="ECO:0007669"/>
    <property type="project" value="TreeGrafter"/>
</dbReference>
<gene>
    <name evidence="3" type="ordered locus">Meso_2965</name>
</gene>
<protein>
    <submittedName>
        <fullName evidence="3">Short-chain dehydrogenase/reductase SDR</fullName>
    </submittedName>
</protein>
<dbReference type="EMBL" id="CP000390">
    <property type="protein sequence ID" value="ABG64337.1"/>
    <property type="molecule type" value="Genomic_DNA"/>
</dbReference>
<sequence>MEYHKNVLITGAASGLGKAMTLGLLQAGYHVCGVDRDEKALDDLAKSTNGRLKTRVANLADPSVTSLIGDIEDSFGPIGILINNAGVGQGAWRKDYHVNKLRFYEMTKAQWETAVSVNATAVFVLSRDAALRMMTQGWGRIVNVTTSLGTMLRPGWVPYGPSKAAAEALSACMAGDLEGTGVTVNVMTPGGIANTGLIPEAAPYDRDKLIQPEVMIPPLLWLLSDSAAETTGMRIVASSWDRSLPCEAAASRALAPIGWRDLAVMPITPEVVETASVGEV</sequence>
<dbReference type="SUPFAM" id="SSF51735">
    <property type="entry name" value="NAD(P)-binding Rossmann-fold domains"/>
    <property type="match status" value="1"/>
</dbReference>
<comment type="similarity">
    <text evidence="1 2">Belongs to the short-chain dehydrogenases/reductases (SDR) family.</text>
</comment>
<dbReference type="AlphaFoldDB" id="Q11E38"/>
<dbReference type="eggNOG" id="COG1028">
    <property type="taxonomic scope" value="Bacteria"/>
</dbReference>
<dbReference type="HOGENOM" id="CLU_010194_2_10_5"/>
<evidence type="ECO:0000256" key="1">
    <source>
        <dbReference type="ARBA" id="ARBA00006484"/>
    </source>
</evidence>
<organism evidence="3">
    <name type="scientific">Chelativorans sp. (strain BNC1)</name>
    <dbReference type="NCBI Taxonomy" id="266779"/>
    <lineage>
        <taxon>Bacteria</taxon>
        <taxon>Pseudomonadati</taxon>
        <taxon>Pseudomonadota</taxon>
        <taxon>Alphaproteobacteria</taxon>
        <taxon>Hyphomicrobiales</taxon>
        <taxon>Phyllobacteriaceae</taxon>
        <taxon>Chelativorans</taxon>
    </lineage>
</organism>
<dbReference type="Pfam" id="PF00106">
    <property type="entry name" value="adh_short"/>
    <property type="match status" value="1"/>
</dbReference>
<dbReference type="KEGG" id="mes:Meso_2965"/>
<dbReference type="InterPro" id="IPR036291">
    <property type="entry name" value="NAD(P)-bd_dom_sf"/>
</dbReference>
<dbReference type="InterPro" id="IPR002347">
    <property type="entry name" value="SDR_fam"/>
</dbReference>
<evidence type="ECO:0000256" key="2">
    <source>
        <dbReference type="RuleBase" id="RU000363"/>
    </source>
</evidence>
<name>Q11E38_CHESB</name>
<evidence type="ECO:0000313" key="3">
    <source>
        <dbReference type="EMBL" id="ABG64337.1"/>
    </source>
</evidence>
<dbReference type="PRINTS" id="PR00081">
    <property type="entry name" value="GDHRDH"/>
</dbReference>
<dbReference type="PANTHER" id="PTHR42760">
    <property type="entry name" value="SHORT-CHAIN DEHYDROGENASES/REDUCTASES FAMILY MEMBER"/>
    <property type="match status" value="1"/>
</dbReference>
<dbReference type="STRING" id="266779.Meso_2965"/>
<dbReference type="Gene3D" id="3.40.50.720">
    <property type="entry name" value="NAD(P)-binding Rossmann-like Domain"/>
    <property type="match status" value="1"/>
</dbReference>
<reference evidence="3" key="1">
    <citation type="submission" date="2006-06" db="EMBL/GenBank/DDBJ databases">
        <title>Complete sequence of chromosome of Chelativorans sp. BNC1.</title>
        <authorList>
            <consortium name="US DOE Joint Genome Institute"/>
            <person name="Copeland A."/>
            <person name="Lucas S."/>
            <person name="Lapidus A."/>
            <person name="Barry K."/>
            <person name="Detter J.C."/>
            <person name="Glavina del Rio T."/>
            <person name="Hammon N."/>
            <person name="Israni S."/>
            <person name="Dalin E."/>
            <person name="Tice H."/>
            <person name="Pitluck S."/>
            <person name="Chertkov O."/>
            <person name="Brettin T."/>
            <person name="Bruce D."/>
            <person name="Han C."/>
            <person name="Tapia R."/>
            <person name="Gilna P."/>
            <person name="Schmutz J."/>
            <person name="Larimer F."/>
            <person name="Land M."/>
            <person name="Hauser L."/>
            <person name="Kyrpides N."/>
            <person name="Mikhailova N."/>
            <person name="Richardson P."/>
        </authorList>
    </citation>
    <scope>NUCLEOTIDE SEQUENCE</scope>
    <source>
        <strain evidence="3">BNC1</strain>
    </source>
</reference>
<dbReference type="CDD" id="cd05233">
    <property type="entry name" value="SDR_c"/>
    <property type="match status" value="1"/>
</dbReference>